<dbReference type="PROSITE" id="PS50937">
    <property type="entry name" value="HTH_MERR_2"/>
    <property type="match status" value="1"/>
</dbReference>
<evidence type="ECO:0000313" key="7">
    <source>
        <dbReference type="EMBL" id="EFP96847.1"/>
    </source>
</evidence>
<dbReference type="Gene3D" id="1.10.1660.10">
    <property type="match status" value="1"/>
</dbReference>
<organism evidence="7 8">
    <name type="scientific">Vibrio caribbeanicus ATCC BAA-2122</name>
    <dbReference type="NCBI Taxonomy" id="796620"/>
    <lineage>
        <taxon>Bacteria</taxon>
        <taxon>Pseudomonadati</taxon>
        <taxon>Pseudomonadota</taxon>
        <taxon>Gammaproteobacteria</taxon>
        <taxon>Vibrionales</taxon>
        <taxon>Vibrionaceae</taxon>
        <taxon>Vibrio</taxon>
    </lineage>
</organism>
<reference evidence="7 8" key="1">
    <citation type="journal article" date="2012" name="Int. J. Syst. Evol. Microbiol.">
        <title>Vibrio caribbeanicus sp. nov., isolated from the marine sponge Scleritoderma cyanea.</title>
        <authorList>
            <person name="Hoffmann M."/>
            <person name="Monday S.R."/>
            <person name="Allard M.W."/>
            <person name="Strain E.A."/>
            <person name="Whittaker P."/>
            <person name="Naum M."/>
            <person name="McCarthy P.J."/>
            <person name="Lopez J.V."/>
            <person name="Fischer M."/>
            <person name="Brown E.W."/>
        </authorList>
    </citation>
    <scope>NUCLEOTIDE SEQUENCE [LARGE SCALE GENOMIC DNA]</scope>
    <source>
        <strain evidence="7 8">ATCC BAA-2122</strain>
    </source>
</reference>
<dbReference type="OrthoDB" id="9802944at2"/>
<dbReference type="PANTHER" id="PTHR30204:SF0">
    <property type="entry name" value="REDOX-SENSITIVE TRANSCRIPTIONAL ACTIVATOR SOXR"/>
    <property type="match status" value="1"/>
</dbReference>
<dbReference type="GO" id="GO:0051537">
    <property type="term" value="F:2 iron, 2 sulfur cluster binding"/>
    <property type="evidence" value="ECO:0007669"/>
    <property type="project" value="UniProtKB-KW"/>
</dbReference>
<dbReference type="EMBL" id="AEIU01000069">
    <property type="protein sequence ID" value="EFP96847.1"/>
    <property type="molecule type" value="Genomic_DNA"/>
</dbReference>
<name>E3BJS8_9VIBR</name>
<dbReference type="eggNOG" id="COG0789">
    <property type="taxonomic scope" value="Bacteria"/>
</dbReference>
<keyword evidence="5" id="KW-0238">DNA-binding</keyword>
<dbReference type="PROSITE" id="PS00552">
    <property type="entry name" value="HTH_MERR_1"/>
    <property type="match status" value="1"/>
</dbReference>
<protein>
    <recommendedName>
        <fullName evidence="1">Redox-sensitive transcriptional activator SoxR</fullName>
    </recommendedName>
</protein>
<proteinExistence type="predicted"/>
<dbReference type="InterPro" id="IPR047057">
    <property type="entry name" value="MerR_fam"/>
</dbReference>
<dbReference type="AlphaFoldDB" id="E3BJS8"/>
<evidence type="ECO:0000259" key="6">
    <source>
        <dbReference type="PROSITE" id="PS50937"/>
    </source>
</evidence>
<evidence type="ECO:0000313" key="8">
    <source>
        <dbReference type="Proteomes" id="UP000002943"/>
    </source>
</evidence>
<keyword evidence="8" id="KW-1185">Reference proteome</keyword>
<dbReference type="InterPro" id="IPR010211">
    <property type="entry name" value="Redox-sen_tscrpt-act_SoxR"/>
</dbReference>
<gene>
    <name evidence="7" type="ORF">VIBC2010_07754</name>
</gene>
<dbReference type="PANTHER" id="PTHR30204">
    <property type="entry name" value="REDOX-CYCLING DRUG-SENSING TRANSCRIPTIONAL ACTIVATOR SOXR"/>
    <property type="match status" value="1"/>
</dbReference>
<dbReference type="NCBIfam" id="TIGR01950">
    <property type="entry name" value="SoxR"/>
    <property type="match status" value="1"/>
</dbReference>
<dbReference type="Proteomes" id="UP000002943">
    <property type="component" value="Unassembled WGS sequence"/>
</dbReference>
<dbReference type="SMART" id="SM00422">
    <property type="entry name" value="HTH_MERR"/>
    <property type="match status" value="1"/>
</dbReference>
<dbReference type="Pfam" id="PF13411">
    <property type="entry name" value="MerR_1"/>
    <property type="match status" value="1"/>
</dbReference>
<keyword evidence="3" id="KW-0408">Iron</keyword>
<dbReference type="InterPro" id="IPR000551">
    <property type="entry name" value="MerR-type_HTH_dom"/>
</dbReference>
<evidence type="ECO:0000256" key="3">
    <source>
        <dbReference type="ARBA" id="ARBA00023004"/>
    </source>
</evidence>
<evidence type="ECO:0000256" key="1">
    <source>
        <dbReference type="ARBA" id="ARBA00014474"/>
    </source>
</evidence>
<comment type="caution">
    <text evidence="7">The sequence shown here is derived from an EMBL/GenBank/DDBJ whole genome shotgun (WGS) entry which is preliminary data.</text>
</comment>
<dbReference type="STRING" id="796620.VIBC2010_07754"/>
<dbReference type="SUPFAM" id="SSF46955">
    <property type="entry name" value="Putative DNA-binding domain"/>
    <property type="match status" value="1"/>
</dbReference>
<feature type="domain" description="HTH merR-type" evidence="6">
    <location>
        <begin position="1"/>
        <end position="70"/>
    </location>
</feature>
<dbReference type="InterPro" id="IPR009061">
    <property type="entry name" value="DNA-bd_dom_put_sf"/>
</dbReference>
<keyword evidence="2" id="KW-0479">Metal-binding</keyword>
<evidence type="ECO:0000256" key="2">
    <source>
        <dbReference type="ARBA" id="ARBA00022714"/>
    </source>
</evidence>
<dbReference type="GO" id="GO:0003677">
    <property type="term" value="F:DNA binding"/>
    <property type="evidence" value="ECO:0007669"/>
    <property type="project" value="UniProtKB-KW"/>
</dbReference>
<evidence type="ECO:0000256" key="5">
    <source>
        <dbReference type="ARBA" id="ARBA00023125"/>
    </source>
</evidence>
<dbReference type="GO" id="GO:0003700">
    <property type="term" value="F:DNA-binding transcription factor activity"/>
    <property type="evidence" value="ECO:0007669"/>
    <property type="project" value="InterPro"/>
</dbReference>
<dbReference type="RefSeq" id="WP_009601281.1">
    <property type="nucleotide sequence ID" value="NZ_AEIU01000069.1"/>
</dbReference>
<accession>E3BJS8</accession>
<keyword evidence="4" id="KW-0411">Iron-sulfur</keyword>
<keyword evidence="2" id="KW-0001">2Fe-2S</keyword>
<dbReference type="CDD" id="cd01110">
    <property type="entry name" value="HTH_SoxR"/>
    <property type="match status" value="1"/>
</dbReference>
<sequence>MEMSVGQVAKRAGINVSALHFYEQKGLIHSWRNQGNQRRYHRSILRRIAVIKAAQEVGLSLDDIRDYFDLLPKHRAPSREQWDQMAAGWKELLAHKIRQMEALKDDLEGCIGCGCLSMDSCALYNPKDIRAKSYQGETRLTNPEEWGQPL</sequence>
<dbReference type="GO" id="GO:0006979">
    <property type="term" value="P:response to oxidative stress"/>
    <property type="evidence" value="ECO:0007669"/>
    <property type="project" value="InterPro"/>
</dbReference>
<evidence type="ECO:0000256" key="4">
    <source>
        <dbReference type="ARBA" id="ARBA00023014"/>
    </source>
</evidence>
<dbReference type="PRINTS" id="PR00040">
    <property type="entry name" value="HTHMERR"/>
</dbReference>